<evidence type="ECO:0000313" key="10">
    <source>
        <dbReference type="Proteomes" id="UP000233491"/>
    </source>
</evidence>
<comment type="subcellular location">
    <subcellularLocation>
        <location evidence="1">Cell membrane</location>
        <topology evidence="1">Multi-pass membrane protein</topology>
    </subcellularLocation>
</comment>
<dbReference type="Pfam" id="PF02687">
    <property type="entry name" value="FtsX"/>
    <property type="match status" value="2"/>
</dbReference>
<dbReference type="InterPro" id="IPR025857">
    <property type="entry name" value="MacB_PCD"/>
</dbReference>
<feature type="transmembrane region" description="Helical" evidence="6">
    <location>
        <begin position="731"/>
        <end position="755"/>
    </location>
</feature>
<keyword evidence="10" id="KW-1185">Reference proteome</keyword>
<feature type="transmembrane region" description="Helical" evidence="6">
    <location>
        <begin position="776"/>
        <end position="807"/>
    </location>
</feature>
<keyword evidence="4 6" id="KW-1133">Transmembrane helix</keyword>
<dbReference type="InterPro" id="IPR003838">
    <property type="entry name" value="ABC3_permease_C"/>
</dbReference>
<sequence length="856" mass="88804">MSGRSPGWRVALRLAAREARGGLAGFRIFIAAIALGVAAIAAVGSTSRAITEGISLQGREILGGDIAVRFGGEVPPEELVASLGARGRLSTVTLVNSMARRIDGETQALARIKAVDDAYPLAGELRLEGGGRLADALAPGADGSIGVVIEPILADRLDVKVGDRIAIGRATAEVRGLIEKESDQVGTGVAYGPRVMMSRAALAATDIVQPGSLVANTIRLALPDGTSDDVVAAAAAEIKAAQSDSGRTVSSRLDAAPGLERNVDRFSQFLTLVGLTALIVGGVGVTNAVKAFIDRKRDTIATLKAVGAPGGFVVAVYLIEIAVIAGIGVVLGLALGLVPPLFAGGLIAAALELPIEIGIYPGELLLAAGYGFLTAFAFAIWSLGRAHDVPVSALFREKVAPERRLRRRTYVAATVLAVVLLAALAIVSAADRFVAVIFVLSMAAIFLVLTGVAGLIRRLAGRLPAVGSAEFRLALRNIHRRGGLTLSVVLSLGLGLTLMVTLALIDTGLRRQLTSTLPEKAPTFFALDIRSNELDAFARLVEATVPGTTLETVPMLRGRITALKGKPVDRIDAPESARWALSGDRGITISAEPPANSTLASGAWWPKDYSGEPLVSFEDELAHEFGLKIGDTVTVSVLGREITAKVASTRKVEWQSLSINFVMVFSPNTFAGAPYSVLSTAALPTSGDPGADRQSEGRLIRAVVADFPTATMVRVKDVLATVNDLVGSLTLAIRAAASIALAASVLVLAGALASGHRQRVYDAVLLKTFGATRARVLLAFALEYAALGFLTAIFALAAGAVAAWGILRGIMDVPVDLSPWVALGAVSLALLLTIGLGLLGTFRALSAKAAPVLRNL</sequence>
<name>A0A1I4RVD4_9HYPH</name>
<dbReference type="PANTHER" id="PTHR30287">
    <property type="entry name" value="MEMBRANE COMPONENT OF PREDICTED ABC SUPERFAMILY METABOLITE UPTAKE TRANSPORTER"/>
    <property type="match status" value="1"/>
</dbReference>
<evidence type="ECO:0000259" key="8">
    <source>
        <dbReference type="Pfam" id="PF12704"/>
    </source>
</evidence>
<feature type="transmembrane region" description="Helical" evidence="6">
    <location>
        <begin position="482"/>
        <end position="505"/>
    </location>
</feature>
<dbReference type="Pfam" id="PF12704">
    <property type="entry name" value="MacB_PCD"/>
    <property type="match status" value="1"/>
</dbReference>
<feature type="transmembrane region" description="Helical" evidence="6">
    <location>
        <begin position="314"/>
        <end position="338"/>
    </location>
</feature>
<dbReference type="RefSeq" id="WP_101290431.1">
    <property type="nucleotide sequence ID" value="NZ_FOUQ01000002.1"/>
</dbReference>
<keyword evidence="5 6" id="KW-0472">Membrane</keyword>
<feature type="transmembrane region" description="Helical" evidence="6">
    <location>
        <begin position="410"/>
        <end position="427"/>
    </location>
</feature>
<dbReference type="Proteomes" id="UP000233491">
    <property type="component" value="Unassembled WGS sequence"/>
</dbReference>
<feature type="transmembrane region" description="Helical" evidence="6">
    <location>
        <begin position="269"/>
        <end position="293"/>
    </location>
</feature>
<accession>A0A1I4RVD4</accession>
<feature type="transmembrane region" description="Helical" evidence="6">
    <location>
        <begin position="433"/>
        <end position="456"/>
    </location>
</feature>
<feature type="domain" description="ABC3 transporter permease C-terminal" evidence="7">
    <location>
        <begin position="736"/>
        <end position="846"/>
    </location>
</feature>
<evidence type="ECO:0000313" key="9">
    <source>
        <dbReference type="EMBL" id="PKR88028.1"/>
    </source>
</evidence>
<feature type="transmembrane region" description="Helical" evidence="6">
    <location>
        <begin position="819"/>
        <end position="839"/>
    </location>
</feature>
<keyword evidence="2" id="KW-1003">Cell membrane</keyword>
<evidence type="ECO:0000259" key="7">
    <source>
        <dbReference type="Pfam" id="PF02687"/>
    </source>
</evidence>
<dbReference type="GO" id="GO:0005886">
    <property type="term" value="C:plasma membrane"/>
    <property type="evidence" value="ECO:0007669"/>
    <property type="project" value="UniProtKB-SubCell"/>
</dbReference>
<proteinExistence type="predicted"/>
<organism evidence="9 10">
    <name type="scientific">Pleomorphomonas diazotrophica</name>
    <dbReference type="NCBI Taxonomy" id="1166257"/>
    <lineage>
        <taxon>Bacteria</taxon>
        <taxon>Pseudomonadati</taxon>
        <taxon>Pseudomonadota</taxon>
        <taxon>Alphaproteobacteria</taxon>
        <taxon>Hyphomicrobiales</taxon>
        <taxon>Pleomorphomonadaceae</taxon>
        <taxon>Pleomorphomonas</taxon>
    </lineage>
</organism>
<reference evidence="9 10" key="1">
    <citation type="submission" date="2017-12" db="EMBL/GenBank/DDBJ databases">
        <title>Anaerobic carbon monoxide metabolism by Pleomorphomonas carboxyditropha sp. nov., a new mesophilic hydrogenogenic carboxidotroph.</title>
        <authorList>
            <person name="Esquivel-Elizondo S."/>
            <person name="Krajmalnik-Brown R."/>
        </authorList>
    </citation>
    <scope>NUCLEOTIDE SEQUENCE [LARGE SCALE GENOMIC DNA]</scope>
    <source>
        <strain evidence="9 10">R5-392</strain>
    </source>
</reference>
<evidence type="ECO:0000256" key="3">
    <source>
        <dbReference type="ARBA" id="ARBA00022692"/>
    </source>
</evidence>
<feature type="domain" description="ABC3 transporter permease C-terminal" evidence="7">
    <location>
        <begin position="273"/>
        <end position="384"/>
    </location>
</feature>
<dbReference type="PANTHER" id="PTHR30287:SF1">
    <property type="entry name" value="INNER MEMBRANE PROTEIN"/>
    <property type="match status" value="1"/>
</dbReference>
<dbReference type="InterPro" id="IPR038766">
    <property type="entry name" value="Membrane_comp_ABC_pdt"/>
</dbReference>
<dbReference type="EMBL" id="PJNW01000014">
    <property type="protein sequence ID" value="PKR88028.1"/>
    <property type="molecule type" value="Genomic_DNA"/>
</dbReference>
<comment type="caution">
    <text evidence="9">The sequence shown here is derived from an EMBL/GenBank/DDBJ whole genome shotgun (WGS) entry which is preliminary data.</text>
</comment>
<feature type="transmembrane region" description="Helical" evidence="6">
    <location>
        <begin position="21"/>
        <end position="43"/>
    </location>
</feature>
<dbReference type="AlphaFoldDB" id="A0A1I4RVD4"/>
<feature type="domain" description="MacB-like periplasmic core" evidence="8">
    <location>
        <begin position="29"/>
        <end position="236"/>
    </location>
</feature>
<protein>
    <submittedName>
        <fullName evidence="9">Glycosyl transferase family 1</fullName>
    </submittedName>
</protein>
<keyword evidence="3 6" id="KW-0812">Transmembrane</keyword>
<feature type="transmembrane region" description="Helical" evidence="6">
    <location>
        <begin position="358"/>
        <end position="381"/>
    </location>
</feature>
<evidence type="ECO:0000256" key="6">
    <source>
        <dbReference type="SAM" id="Phobius"/>
    </source>
</evidence>
<evidence type="ECO:0000256" key="5">
    <source>
        <dbReference type="ARBA" id="ARBA00023136"/>
    </source>
</evidence>
<keyword evidence="9" id="KW-0808">Transferase</keyword>
<evidence type="ECO:0000256" key="2">
    <source>
        <dbReference type="ARBA" id="ARBA00022475"/>
    </source>
</evidence>
<evidence type="ECO:0000256" key="1">
    <source>
        <dbReference type="ARBA" id="ARBA00004651"/>
    </source>
</evidence>
<evidence type="ECO:0000256" key="4">
    <source>
        <dbReference type="ARBA" id="ARBA00022989"/>
    </source>
</evidence>
<dbReference type="OrthoDB" id="9775544at2"/>
<gene>
    <name evidence="9" type="ORF">CXZ10_16345</name>
</gene>
<dbReference type="GO" id="GO:0016740">
    <property type="term" value="F:transferase activity"/>
    <property type="evidence" value="ECO:0007669"/>
    <property type="project" value="UniProtKB-KW"/>
</dbReference>